<evidence type="ECO:0000313" key="1">
    <source>
        <dbReference type="EMBL" id="KAJ7985118.1"/>
    </source>
</evidence>
<sequence length="165" mass="18165">MPVERIIEGVQELLFNCNSTETVTAQVMTVFEGLLDEYEVEDPKSAEVFRNIVMNVKVLASGDELSMYNLGAGLSPIPEDELEGFALGSSSIVQKILLEEFQKKASKKSLVGDARVSMCAIADRIVEEVYPEDWGQVTAKRDLAAAMARLEDLMFEDTIVVLSPS</sequence>
<comment type="caution">
    <text evidence="1">The sequence shown here is derived from an EMBL/GenBank/DDBJ whole genome shotgun (WGS) entry which is preliminary data.</text>
</comment>
<name>A0ACC2F141_DALPE</name>
<evidence type="ECO:0000313" key="2">
    <source>
        <dbReference type="Proteomes" id="UP001157502"/>
    </source>
</evidence>
<organism evidence="1 2">
    <name type="scientific">Dallia pectoralis</name>
    <name type="common">Alaska blackfish</name>
    <dbReference type="NCBI Taxonomy" id="75939"/>
    <lineage>
        <taxon>Eukaryota</taxon>
        <taxon>Metazoa</taxon>
        <taxon>Chordata</taxon>
        <taxon>Craniata</taxon>
        <taxon>Vertebrata</taxon>
        <taxon>Euteleostomi</taxon>
        <taxon>Actinopterygii</taxon>
        <taxon>Neopterygii</taxon>
        <taxon>Teleostei</taxon>
        <taxon>Protacanthopterygii</taxon>
        <taxon>Esociformes</taxon>
        <taxon>Umbridae</taxon>
        <taxon>Dallia</taxon>
    </lineage>
</organism>
<keyword evidence="2" id="KW-1185">Reference proteome</keyword>
<dbReference type="EMBL" id="CM055763">
    <property type="protein sequence ID" value="KAJ7985118.1"/>
    <property type="molecule type" value="Genomic_DNA"/>
</dbReference>
<proteinExistence type="predicted"/>
<gene>
    <name evidence="1" type="ORF">DPEC_G00348760</name>
</gene>
<accession>A0ACC2F141</accession>
<protein>
    <submittedName>
        <fullName evidence="1">Uncharacterized protein</fullName>
    </submittedName>
</protein>
<reference evidence="1" key="1">
    <citation type="submission" date="2021-05" db="EMBL/GenBank/DDBJ databases">
        <authorList>
            <person name="Pan Q."/>
            <person name="Jouanno E."/>
            <person name="Zahm M."/>
            <person name="Klopp C."/>
            <person name="Cabau C."/>
            <person name="Louis A."/>
            <person name="Berthelot C."/>
            <person name="Parey E."/>
            <person name="Roest Crollius H."/>
            <person name="Montfort J."/>
            <person name="Robinson-Rechavi M."/>
            <person name="Bouchez O."/>
            <person name="Lampietro C."/>
            <person name="Lopez Roques C."/>
            <person name="Donnadieu C."/>
            <person name="Postlethwait J."/>
            <person name="Bobe J."/>
            <person name="Dillon D."/>
            <person name="Chandos A."/>
            <person name="von Hippel F."/>
            <person name="Guiguen Y."/>
        </authorList>
    </citation>
    <scope>NUCLEOTIDE SEQUENCE</scope>
    <source>
        <strain evidence="1">YG-Jan2019</strain>
    </source>
</reference>
<dbReference type="Proteomes" id="UP001157502">
    <property type="component" value="Chromosome 36"/>
</dbReference>